<dbReference type="STRING" id="337451.A0A443PE92"/>
<evidence type="ECO:0000256" key="5">
    <source>
        <dbReference type="ARBA" id="ARBA00022723"/>
    </source>
</evidence>
<dbReference type="GO" id="GO:0004497">
    <property type="term" value="F:monooxygenase activity"/>
    <property type="evidence" value="ECO:0007669"/>
    <property type="project" value="UniProtKB-KW"/>
</dbReference>
<dbReference type="InterPro" id="IPR002401">
    <property type="entry name" value="Cyt_P450_E_grp-I"/>
</dbReference>
<gene>
    <name evidence="11" type="ORF">CKAN_01813300</name>
</gene>
<keyword evidence="12" id="KW-1185">Reference proteome</keyword>
<dbReference type="GO" id="GO:0016020">
    <property type="term" value="C:membrane"/>
    <property type="evidence" value="ECO:0007669"/>
    <property type="project" value="UniProtKB-SubCell"/>
</dbReference>
<comment type="subcellular location">
    <subcellularLocation>
        <location evidence="1">Membrane</location>
    </subcellularLocation>
</comment>
<keyword evidence="8" id="KW-0408">Iron</keyword>
<evidence type="ECO:0000313" key="11">
    <source>
        <dbReference type="EMBL" id="RWR89085.1"/>
    </source>
</evidence>
<dbReference type="PANTHER" id="PTHR24282:SF255">
    <property type="entry name" value="CYTOCHROME P450 72A11-RELATED"/>
    <property type="match status" value="1"/>
</dbReference>
<accession>A0A443PE92</accession>
<evidence type="ECO:0000256" key="7">
    <source>
        <dbReference type="ARBA" id="ARBA00023002"/>
    </source>
</evidence>
<dbReference type="PRINTS" id="PR00463">
    <property type="entry name" value="EP450I"/>
</dbReference>
<dbReference type="Pfam" id="PF00067">
    <property type="entry name" value="p450"/>
    <property type="match status" value="2"/>
</dbReference>
<dbReference type="GO" id="GO:0016705">
    <property type="term" value="F:oxidoreductase activity, acting on paired donors, with incorporation or reduction of molecular oxygen"/>
    <property type="evidence" value="ECO:0007669"/>
    <property type="project" value="InterPro"/>
</dbReference>
<dbReference type="GO" id="GO:0020037">
    <property type="term" value="F:heme binding"/>
    <property type="evidence" value="ECO:0007669"/>
    <property type="project" value="InterPro"/>
</dbReference>
<evidence type="ECO:0000256" key="9">
    <source>
        <dbReference type="ARBA" id="ARBA00023033"/>
    </source>
</evidence>
<keyword evidence="9" id="KW-0503">Monooxygenase</keyword>
<evidence type="ECO:0000256" key="10">
    <source>
        <dbReference type="ARBA" id="ARBA00023136"/>
    </source>
</evidence>
<sequence length="784" mass="89201">MMLSLTYPNVELSRMGLDWVGCGCSSSRGGISLVGSWDRKYGRWGRRPERMSCRGKVARSGVCSAQIPDTVRNDVLDAATLEDKSKSSSPISISSLLEAVADDLKTLNKNLKTRMVPVMFTCWSELMSKWEKLIGSKNSSEIDVWPELQDATADVIARTGFSTNYKDGMRIFHLQREQAELVIKATQTIYVPGFSYLPTKDNIRRKEINIEVESMVTDMIQKRKKAMEMGDAVEDDMLTVMVEAYLKESQQSGDSKSLGLTFEEVLEECKLFFFAGHETTSVLLTFTMIVLSMHPDWQEKAREEVLQVTMIIFEVLRLYPPAVLPIRRTYKEVKLGEYTLPPGVQLSIPLIFIHHDPELWGEDVDEFKPDRFSEGFAKAGNHQLAFFPFGWGPQICIGQNFTMLEAKLALAMILQRFSFELSPSYAHALCVIITLMPQHARSRPPLIQPIMVPMMFTCWSELVSKWEKLIGSKHSHEINAWPELLQTTADVIARTGFSTNYKEGMRIFRLEREQAQLVLKATQTIHIPGFSYLPTKENIRRKEINTEVTTVLTEMIEKRKKAVKMGDAVKEDILSVMIEAHLKQSQENGYSESTGLTFDEVIDECKLLFFAGHETTASLLTFTMIVLSMHPDWQEKAREEVLRMTMIIYEVLRLYPPGVMPIRRTYKEVKLGEYTIPPGVQLAIPIIFIHHDPELWGEDVDEFKPERFSEGFAKAANHQLAFLPFGTGPQVCIGQNFTMLETKIALSMILQRFSFELSPSYAHAPCVIITLQPQYGAQIILHKL</sequence>
<dbReference type="InterPro" id="IPR036396">
    <property type="entry name" value="Cyt_P450_sf"/>
</dbReference>
<protein>
    <submittedName>
        <fullName evidence="11">Cytochrome P450</fullName>
    </submittedName>
</protein>
<evidence type="ECO:0000256" key="2">
    <source>
        <dbReference type="ARBA" id="ARBA00010617"/>
    </source>
</evidence>
<evidence type="ECO:0000256" key="8">
    <source>
        <dbReference type="ARBA" id="ARBA00023004"/>
    </source>
</evidence>
<comment type="similarity">
    <text evidence="2">Belongs to the cytochrome P450 family.</text>
</comment>
<organism evidence="11 12">
    <name type="scientific">Cinnamomum micranthum f. kanehirae</name>
    <dbReference type="NCBI Taxonomy" id="337451"/>
    <lineage>
        <taxon>Eukaryota</taxon>
        <taxon>Viridiplantae</taxon>
        <taxon>Streptophyta</taxon>
        <taxon>Embryophyta</taxon>
        <taxon>Tracheophyta</taxon>
        <taxon>Spermatophyta</taxon>
        <taxon>Magnoliopsida</taxon>
        <taxon>Magnoliidae</taxon>
        <taxon>Laurales</taxon>
        <taxon>Lauraceae</taxon>
        <taxon>Cinnamomum</taxon>
    </lineage>
</organism>
<dbReference type="Proteomes" id="UP000283530">
    <property type="component" value="Unassembled WGS sequence"/>
</dbReference>
<name>A0A443PE92_9MAGN</name>
<keyword evidence="7" id="KW-0560">Oxidoreductase</keyword>
<dbReference type="InterPro" id="IPR001128">
    <property type="entry name" value="Cyt_P450"/>
</dbReference>
<dbReference type="Gene3D" id="1.10.630.10">
    <property type="entry name" value="Cytochrome P450"/>
    <property type="match status" value="2"/>
</dbReference>
<dbReference type="PANTHER" id="PTHR24282">
    <property type="entry name" value="CYTOCHROME P450 FAMILY MEMBER"/>
    <property type="match status" value="1"/>
</dbReference>
<evidence type="ECO:0000256" key="3">
    <source>
        <dbReference type="ARBA" id="ARBA00022617"/>
    </source>
</evidence>
<dbReference type="EMBL" id="QPKB01000007">
    <property type="protein sequence ID" value="RWR89085.1"/>
    <property type="molecule type" value="Genomic_DNA"/>
</dbReference>
<reference evidence="11 12" key="1">
    <citation type="journal article" date="2019" name="Nat. Plants">
        <title>Stout camphor tree genome fills gaps in understanding of flowering plant genome evolution.</title>
        <authorList>
            <person name="Chaw S.M."/>
            <person name="Liu Y.C."/>
            <person name="Wu Y.W."/>
            <person name="Wang H.Y."/>
            <person name="Lin C.I."/>
            <person name="Wu C.S."/>
            <person name="Ke H.M."/>
            <person name="Chang L.Y."/>
            <person name="Hsu C.Y."/>
            <person name="Yang H.T."/>
            <person name="Sudianto E."/>
            <person name="Hsu M.H."/>
            <person name="Wu K.P."/>
            <person name="Wang L.N."/>
            <person name="Leebens-Mack J.H."/>
            <person name="Tsai I.J."/>
        </authorList>
    </citation>
    <scope>NUCLEOTIDE SEQUENCE [LARGE SCALE GENOMIC DNA]</scope>
    <source>
        <strain evidence="12">cv. Chaw 1501</strain>
        <tissue evidence="11">Young leaves</tissue>
    </source>
</reference>
<evidence type="ECO:0000256" key="4">
    <source>
        <dbReference type="ARBA" id="ARBA00022692"/>
    </source>
</evidence>
<dbReference type="AlphaFoldDB" id="A0A443PE92"/>
<keyword evidence="6" id="KW-1133">Transmembrane helix</keyword>
<dbReference type="PRINTS" id="PR00385">
    <property type="entry name" value="P450"/>
</dbReference>
<keyword evidence="10" id="KW-0472">Membrane</keyword>
<proteinExistence type="inferred from homology"/>
<evidence type="ECO:0000313" key="12">
    <source>
        <dbReference type="Proteomes" id="UP000283530"/>
    </source>
</evidence>
<dbReference type="OrthoDB" id="1470350at2759"/>
<keyword evidence="3" id="KW-0349">Heme</keyword>
<comment type="caution">
    <text evidence="11">The sequence shown here is derived from an EMBL/GenBank/DDBJ whole genome shotgun (WGS) entry which is preliminary data.</text>
</comment>
<evidence type="ECO:0000256" key="6">
    <source>
        <dbReference type="ARBA" id="ARBA00022989"/>
    </source>
</evidence>
<dbReference type="GO" id="GO:0005506">
    <property type="term" value="F:iron ion binding"/>
    <property type="evidence" value="ECO:0007669"/>
    <property type="project" value="InterPro"/>
</dbReference>
<keyword evidence="5" id="KW-0479">Metal-binding</keyword>
<dbReference type="InterPro" id="IPR050665">
    <property type="entry name" value="Cytochrome_P450_Monooxygen"/>
</dbReference>
<dbReference type="SUPFAM" id="SSF48264">
    <property type="entry name" value="Cytochrome P450"/>
    <property type="match status" value="2"/>
</dbReference>
<keyword evidence="4" id="KW-0812">Transmembrane</keyword>
<evidence type="ECO:0000256" key="1">
    <source>
        <dbReference type="ARBA" id="ARBA00004370"/>
    </source>
</evidence>